<proteinExistence type="predicted"/>
<evidence type="ECO:0000313" key="2">
    <source>
        <dbReference type="EMBL" id="ETO04544.1"/>
    </source>
</evidence>
<organism evidence="2 3">
    <name type="scientific">Reticulomyxa filosa</name>
    <dbReference type="NCBI Taxonomy" id="46433"/>
    <lineage>
        <taxon>Eukaryota</taxon>
        <taxon>Sar</taxon>
        <taxon>Rhizaria</taxon>
        <taxon>Retaria</taxon>
        <taxon>Foraminifera</taxon>
        <taxon>Monothalamids</taxon>
        <taxon>Reticulomyxidae</taxon>
        <taxon>Reticulomyxa</taxon>
    </lineage>
</organism>
<dbReference type="InterPro" id="IPR051182">
    <property type="entry name" value="Euk_NMN_adenylyltrnsfrase"/>
</dbReference>
<evidence type="ECO:0000313" key="3">
    <source>
        <dbReference type="Proteomes" id="UP000023152"/>
    </source>
</evidence>
<dbReference type="GO" id="GO:0004515">
    <property type="term" value="F:nicotinate-nucleotide adenylyltransferase activity"/>
    <property type="evidence" value="ECO:0007669"/>
    <property type="project" value="TreeGrafter"/>
</dbReference>
<sequence length="129" mass="14709">MGQAFSNLTLAGPSPKDAYFETFQSFNKIFQPLPTDKLQRPQQDKDDESKGKIRSCVIYYNGTFAPIHPGHVDTMKTAKSYLEQNGFRVLGVYLSPCWNGYLRNKMSHYGNAFISHLHRLQMCELASQV</sequence>
<reference evidence="2 3" key="1">
    <citation type="journal article" date="2013" name="Curr. Biol.">
        <title>The Genome of the Foraminiferan Reticulomyxa filosa.</title>
        <authorList>
            <person name="Glockner G."/>
            <person name="Hulsmann N."/>
            <person name="Schleicher M."/>
            <person name="Noegel A.A."/>
            <person name="Eichinger L."/>
            <person name="Gallinger C."/>
            <person name="Pawlowski J."/>
            <person name="Sierra R."/>
            <person name="Euteneuer U."/>
            <person name="Pillet L."/>
            <person name="Moustafa A."/>
            <person name="Platzer M."/>
            <person name="Groth M."/>
            <person name="Szafranski K."/>
            <person name="Schliwa M."/>
        </authorList>
    </citation>
    <scope>NUCLEOTIDE SEQUENCE [LARGE SCALE GENOMIC DNA]</scope>
</reference>
<dbReference type="SUPFAM" id="SSF52374">
    <property type="entry name" value="Nucleotidylyl transferase"/>
    <property type="match status" value="1"/>
</dbReference>
<dbReference type="AlphaFoldDB" id="X6LSD1"/>
<dbReference type="GO" id="GO:0009435">
    <property type="term" value="P:NAD+ biosynthetic process"/>
    <property type="evidence" value="ECO:0007669"/>
    <property type="project" value="TreeGrafter"/>
</dbReference>
<dbReference type="PANTHER" id="PTHR12039:SF0">
    <property type="entry name" value="NICOTINAMIDE-NUCLEOTIDE ADENYLYLTRANSFERASE"/>
    <property type="match status" value="1"/>
</dbReference>
<keyword evidence="3" id="KW-1185">Reference proteome</keyword>
<dbReference type="OrthoDB" id="422187at2759"/>
<evidence type="ECO:0000259" key="1">
    <source>
        <dbReference type="Pfam" id="PF01467"/>
    </source>
</evidence>
<dbReference type="InterPro" id="IPR014729">
    <property type="entry name" value="Rossmann-like_a/b/a_fold"/>
</dbReference>
<dbReference type="Proteomes" id="UP000023152">
    <property type="component" value="Unassembled WGS sequence"/>
</dbReference>
<protein>
    <recommendedName>
        <fullName evidence="1">Cytidyltransferase-like domain-containing protein</fullName>
    </recommendedName>
</protein>
<dbReference type="GO" id="GO:0000309">
    <property type="term" value="F:nicotinamide-nucleotide adenylyltransferase activity"/>
    <property type="evidence" value="ECO:0007669"/>
    <property type="project" value="TreeGrafter"/>
</dbReference>
<name>X6LSD1_RETFI</name>
<accession>X6LSD1</accession>
<dbReference type="EMBL" id="ASPP01029225">
    <property type="protein sequence ID" value="ETO04544.1"/>
    <property type="molecule type" value="Genomic_DNA"/>
</dbReference>
<dbReference type="Pfam" id="PF01467">
    <property type="entry name" value="CTP_transf_like"/>
    <property type="match status" value="1"/>
</dbReference>
<feature type="domain" description="Cytidyltransferase-like" evidence="1">
    <location>
        <begin position="59"/>
        <end position="127"/>
    </location>
</feature>
<dbReference type="PANTHER" id="PTHR12039">
    <property type="entry name" value="NICOTINAMIDE MONONUCLEOTIDE ADENYLYLTRANSFERASE"/>
    <property type="match status" value="1"/>
</dbReference>
<gene>
    <name evidence="2" type="ORF">RFI_32854</name>
</gene>
<comment type="caution">
    <text evidence="2">The sequence shown here is derived from an EMBL/GenBank/DDBJ whole genome shotgun (WGS) entry which is preliminary data.</text>
</comment>
<dbReference type="InterPro" id="IPR004821">
    <property type="entry name" value="Cyt_trans-like"/>
</dbReference>
<dbReference type="Gene3D" id="3.40.50.620">
    <property type="entry name" value="HUPs"/>
    <property type="match status" value="1"/>
</dbReference>